<proteinExistence type="predicted"/>
<keyword evidence="4" id="KW-1185">Reference proteome</keyword>
<gene>
    <name evidence="3" type="ORF">RFI_10832</name>
</gene>
<keyword evidence="1" id="KW-0175">Coiled coil</keyword>
<organism evidence="3 4">
    <name type="scientific">Reticulomyxa filosa</name>
    <dbReference type="NCBI Taxonomy" id="46433"/>
    <lineage>
        <taxon>Eukaryota</taxon>
        <taxon>Sar</taxon>
        <taxon>Rhizaria</taxon>
        <taxon>Retaria</taxon>
        <taxon>Foraminifera</taxon>
        <taxon>Monothalamids</taxon>
        <taxon>Reticulomyxidae</taxon>
        <taxon>Reticulomyxa</taxon>
    </lineage>
</organism>
<accession>X6NLP6</accession>
<evidence type="ECO:0000313" key="4">
    <source>
        <dbReference type="Proteomes" id="UP000023152"/>
    </source>
</evidence>
<comment type="caution">
    <text evidence="3">The sequence shown here is derived from an EMBL/GenBank/DDBJ whole genome shotgun (WGS) entry which is preliminary data.</text>
</comment>
<dbReference type="EMBL" id="ASPP01007960">
    <property type="protein sequence ID" value="ETO26307.1"/>
    <property type="molecule type" value="Genomic_DNA"/>
</dbReference>
<feature type="compositionally biased region" description="Basic and acidic residues" evidence="2">
    <location>
        <begin position="77"/>
        <end position="95"/>
    </location>
</feature>
<feature type="coiled-coil region" evidence="1">
    <location>
        <begin position="288"/>
        <end position="315"/>
    </location>
</feature>
<feature type="compositionally biased region" description="Basic residues" evidence="2">
    <location>
        <begin position="1"/>
        <end position="17"/>
    </location>
</feature>
<protein>
    <submittedName>
        <fullName evidence="3">Uncharacterized protein</fullName>
    </submittedName>
</protein>
<reference evidence="3 4" key="1">
    <citation type="journal article" date="2013" name="Curr. Biol.">
        <title>The Genome of the Foraminiferan Reticulomyxa filosa.</title>
        <authorList>
            <person name="Glockner G."/>
            <person name="Hulsmann N."/>
            <person name="Schleicher M."/>
            <person name="Noegel A.A."/>
            <person name="Eichinger L."/>
            <person name="Gallinger C."/>
            <person name="Pawlowski J."/>
            <person name="Sierra R."/>
            <person name="Euteneuer U."/>
            <person name="Pillet L."/>
            <person name="Moustafa A."/>
            <person name="Platzer M."/>
            <person name="Groth M."/>
            <person name="Szafranski K."/>
            <person name="Schliwa M."/>
        </authorList>
    </citation>
    <scope>NUCLEOTIDE SEQUENCE [LARGE SCALE GENOMIC DNA]</scope>
</reference>
<evidence type="ECO:0000313" key="3">
    <source>
        <dbReference type="EMBL" id="ETO26307.1"/>
    </source>
</evidence>
<feature type="coiled-coil region" evidence="1">
    <location>
        <begin position="362"/>
        <end position="479"/>
    </location>
</feature>
<feature type="compositionally biased region" description="Polar residues" evidence="2">
    <location>
        <begin position="18"/>
        <end position="35"/>
    </location>
</feature>
<name>X6NLP6_RETFI</name>
<dbReference type="AlphaFoldDB" id="X6NLP6"/>
<feature type="region of interest" description="Disordered" evidence="2">
    <location>
        <begin position="143"/>
        <end position="196"/>
    </location>
</feature>
<dbReference type="Proteomes" id="UP000023152">
    <property type="component" value="Unassembled WGS sequence"/>
</dbReference>
<feature type="region of interest" description="Disordered" evidence="2">
    <location>
        <begin position="1"/>
        <end position="110"/>
    </location>
</feature>
<evidence type="ECO:0000256" key="1">
    <source>
        <dbReference type="SAM" id="Coils"/>
    </source>
</evidence>
<sequence>MKFSLGKRKKHSKKFANKTKTVLKNLYSSKTAQSKIRNETDDVEYPNSDDGVAQQLYGVTPSNEKDEDEEQNNEISPKTKEKEKKGGKNADKENSSKVINKGNKKDSRRRESAVKKKCFFFFLQIITEHSSCSTNQKQKKLEKLAETSEANSSNIGKNDKSKQGAENTIESSPPPPLPLQQRSQEQDETMSLPKVTKQPIRSATLSDLNKHTNEFFKHAKYLSASIQALKPLMNKSLTFKQEQVHNRMFLFVLAFFIINKINISMHIYNKYEKMTNYNELLKECKKVSEQFEKGISDLSNRVKHLMEEKKKSDDKVKAQFQTLHQRYEELAKKAATKDPVLAQENQSLKATLESYLLIIIIIFYQQEQVASLESELQEVKKQLQDCQEQNSQKDIEMEAQMSELRLRHTHELEIIAAKYKIEENRLEMKYRNLEIQMSDYKEEMKRKAREEATQTAIVIGQLERENDALKEEIQSLKSVPLLTFDFFF</sequence>
<evidence type="ECO:0000256" key="2">
    <source>
        <dbReference type="SAM" id="MobiDB-lite"/>
    </source>
</evidence>